<protein>
    <submittedName>
        <fullName evidence="2">Uncharacterized protein</fullName>
    </submittedName>
</protein>
<accession>A0A834T3N4</accession>
<name>A0A834T3N4_9FABA</name>
<sequence length="35" mass="3934">MALPVCGSKGLGNTCDSNRMNRREPKQAKNIEDWI</sequence>
<gene>
    <name evidence="2" type="ORF">G2W53_028959</name>
</gene>
<dbReference type="EMBL" id="JAAIUW010000009">
    <property type="protein sequence ID" value="KAF7814990.1"/>
    <property type="molecule type" value="Genomic_DNA"/>
</dbReference>
<evidence type="ECO:0000256" key="1">
    <source>
        <dbReference type="SAM" id="MobiDB-lite"/>
    </source>
</evidence>
<evidence type="ECO:0000313" key="2">
    <source>
        <dbReference type="EMBL" id="KAF7814990.1"/>
    </source>
</evidence>
<reference evidence="2" key="1">
    <citation type="submission" date="2020-09" db="EMBL/GenBank/DDBJ databases">
        <title>Genome-Enabled Discovery of Anthraquinone Biosynthesis in Senna tora.</title>
        <authorList>
            <person name="Kang S.-H."/>
            <person name="Pandey R.P."/>
            <person name="Lee C.-M."/>
            <person name="Sim J.-S."/>
            <person name="Jeong J.-T."/>
            <person name="Choi B.-S."/>
            <person name="Jung M."/>
            <person name="Ginzburg D."/>
            <person name="Zhao K."/>
            <person name="Won S.Y."/>
            <person name="Oh T.-J."/>
            <person name="Yu Y."/>
            <person name="Kim N.-H."/>
            <person name="Lee O.R."/>
            <person name="Lee T.-H."/>
            <person name="Bashyal P."/>
            <person name="Kim T.-S."/>
            <person name="Lee W.-H."/>
            <person name="Kawkins C."/>
            <person name="Kim C.-K."/>
            <person name="Kim J.S."/>
            <person name="Ahn B.O."/>
            <person name="Rhee S.Y."/>
            <person name="Sohng J.K."/>
        </authorList>
    </citation>
    <scope>NUCLEOTIDE SEQUENCE</scope>
    <source>
        <tissue evidence="2">Leaf</tissue>
    </source>
</reference>
<dbReference type="Proteomes" id="UP000634136">
    <property type="component" value="Unassembled WGS sequence"/>
</dbReference>
<organism evidence="2 3">
    <name type="scientific">Senna tora</name>
    <dbReference type="NCBI Taxonomy" id="362788"/>
    <lineage>
        <taxon>Eukaryota</taxon>
        <taxon>Viridiplantae</taxon>
        <taxon>Streptophyta</taxon>
        <taxon>Embryophyta</taxon>
        <taxon>Tracheophyta</taxon>
        <taxon>Spermatophyta</taxon>
        <taxon>Magnoliopsida</taxon>
        <taxon>eudicotyledons</taxon>
        <taxon>Gunneridae</taxon>
        <taxon>Pentapetalae</taxon>
        <taxon>rosids</taxon>
        <taxon>fabids</taxon>
        <taxon>Fabales</taxon>
        <taxon>Fabaceae</taxon>
        <taxon>Caesalpinioideae</taxon>
        <taxon>Cassia clade</taxon>
        <taxon>Senna</taxon>
    </lineage>
</organism>
<feature type="compositionally biased region" description="Basic and acidic residues" evidence="1">
    <location>
        <begin position="19"/>
        <end position="35"/>
    </location>
</feature>
<feature type="region of interest" description="Disordered" evidence="1">
    <location>
        <begin position="1"/>
        <end position="35"/>
    </location>
</feature>
<proteinExistence type="predicted"/>
<keyword evidence="3" id="KW-1185">Reference proteome</keyword>
<evidence type="ECO:0000313" key="3">
    <source>
        <dbReference type="Proteomes" id="UP000634136"/>
    </source>
</evidence>
<comment type="caution">
    <text evidence="2">The sequence shown here is derived from an EMBL/GenBank/DDBJ whole genome shotgun (WGS) entry which is preliminary data.</text>
</comment>
<dbReference type="AlphaFoldDB" id="A0A834T3N4"/>